<comment type="caution">
    <text evidence="2">The sequence shown here is derived from an EMBL/GenBank/DDBJ whole genome shotgun (WGS) entry which is preliminary data.</text>
</comment>
<feature type="transmembrane region" description="Helical" evidence="1">
    <location>
        <begin position="6"/>
        <end position="39"/>
    </location>
</feature>
<dbReference type="Pfam" id="PF03729">
    <property type="entry name" value="DUF308"/>
    <property type="match status" value="1"/>
</dbReference>
<dbReference type="AlphaFoldDB" id="A0A366MF82"/>
<gene>
    <name evidence="2" type="ORF">ALNOE001_01200</name>
</gene>
<feature type="transmembrane region" description="Helical" evidence="1">
    <location>
        <begin position="108"/>
        <end position="128"/>
    </location>
</feature>
<keyword evidence="1" id="KW-1133">Transmembrane helix</keyword>
<proteinExistence type="predicted"/>
<evidence type="ECO:0000313" key="3">
    <source>
        <dbReference type="Proteomes" id="UP000253099"/>
    </source>
</evidence>
<evidence type="ECO:0008006" key="4">
    <source>
        <dbReference type="Google" id="ProtNLM"/>
    </source>
</evidence>
<dbReference type="EMBL" id="NIZT01000003">
    <property type="protein sequence ID" value="RBQ24473.1"/>
    <property type="molecule type" value="Genomic_DNA"/>
</dbReference>
<dbReference type="Proteomes" id="UP000253099">
    <property type="component" value="Unassembled WGS sequence"/>
</dbReference>
<evidence type="ECO:0000256" key="1">
    <source>
        <dbReference type="SAM" id="Phobius"/>
    </source>
</evidence>
<name>A0A366MF82_9EURY</name>
<sequence>MGILALLFGIFVILFPFVSASFFKIASGIAISILGIYWLIRGIQHWETNKAIWVLYSIIGIFAMFADIAIEESCSFFLLTSSFLLYVIGFLMIVFGVAAIINGPTVRYKLFSTVFVVFGLVISVFANLVLDNPYYLSILVGIALIAEAINLLFESGENKVEPVTS</sequence>
<evidence type="ECO:0000313" key="2">
    <source>
        <dbReference type="EMBL" id="RBQ24473.1"/>
    </source>
</evidence>
<dbReference type="InterPro" id="IPR005325">
    <property type="entry name" value="DUF308_memb"/>
</dbReference>
<keyword evidence="1" id="KW-0472">Membrane</keyword>
<feature type="transmembrane region" description="Helical" evidence="1">
    <location>
        <begin position="51"/>
        <end position="70"/>
    </location>
</feature>
<organism evidence="2 3">
    <name type="scientific">Candidatus Methanobinarius endosymbioticus</name>
    <dbReference type="NCBI Taxonomy" id="2006182"/>
    <lineage>
        <taxon>Archaea</taxon>
        <taxon>Methanobacteriati</taxon>
        <taxon>Methanobacteriota</taxon>
        <taxon>Methanomada group</taxon>
        <taxon>Methanobacteria</taxon>
        <taxon>Methanobacteriales</taxon>
        <taxon>Methanobacteriaceae</taxon>
        <taxon>Candidatus Methanobinarius</taxon>
    </lineage>
</organism>
<accession>A0A366MF82</accession>
<protein>
    <recommendedName>
        <fullName evidence="4">Acid-resistance membrane protein</fullName>
    </recommendedName>
</protein>
<feature type="transmembrane region" description="Helical" evidence="1">
    <location>
        <begin position="76"/>
        <end position="101"/>
    </location>
</feature>
<reference evidence="2 3" key="1">
    <citation type="submission" date="2018-06" db="EMBL/GenBank/DDBJ databases">
        <title>Genomic insight into two independent archaeal endosymbiosis events.</title>
        <authorList>
            <person name="Lind A.E."/>
            <person name="Lewis W.H."/>
            <person name="Spang A."/>
            <person name="Guy L."/>
            <person name="Embley M.T."/>
            <person name="Ettema T.J.G."/>
        </authorList>
    </citation>
    <scope>NUCLEOTIDE SEQUENCE [LARGE SCALE GENOMIC DNA]</scope>
    <source>
        <strain evidence="2">NOE</strain>
    </source>
</reference>
<feature type="transmembrane region" description="Helical" evidence="1">
    <location>
        <begin position="134"/>
        <end position="153"/>
    </location>
</feature>
<keyword evidence="3" id="KW-1185">Reference proteome</keyword>
<keyword evidence="1" id="KW-0812">Transmembrane</keyword>